<protein>
    <submittedName>
        <fullName evidence="2">Uncharacterized protein</fullName>
    </submittedName>
</protein>
<dbReference type="Gramene" id="KCW55020">
    <property type="protein sequence ID" value="KCW55020"/>
    <property type="gene ID" value="EUGRSUZ_I00993"/>
</dbReference>
<dbReference type="InParanoid" id="A0A059ANP2"/>
<sequence length="106" mass="12604">MVVYVQNVYTRTHVSYIHPLEVQREEGLPFHLMGAFTDCTARPHANPSSFDHGSPIFQLGNHLNRMKYYFFSMHVIIERKQSYLFRFACYHIVSFLAISFTRSRIW</sequence>
<feature type="transmembrane region" description="Helical" evidence="1">
    <location>
        <begin position="83"/>
        <end position="101"/>
    </location>
</feature>
<name>A0A059ANP2_EUCGR</name>
<proteinExistence type="predicted"/>
<gene>
    <name evidence="2" type="ORF">EUGRSUZ_I00993</name>
</gene>
<evidence type="ECO:0000256" key="1">
    <source>
        <dbReference type="SAM" id="Phobius"/>
    </source>
</evidence>
<organism evidence="2">
    <name type="scientific">Eucalyptus grandis</name>
    <name type="common">Flooded gum</name>
    <dbReference type="NCBI Taxonomy" id="71139"/>
    <lineage>
        <taxon>Eukaryota</taxon>
        <taxon>Viridiplantae</taxon>
        <taxon>Streptophyta</taxon>
        <taxon>Embryophyta</taxon>
        <taxon>Tracheophyta</taxon>
        <taxon>Spermatophyta</taxon>
        <taxon>Magnoliopsida</taxon>
        <taxon>eudicotyledons</taxon>
        <taxon>Gunneridae</taxon>
        <taxon>Pentapetalae</taxon>
        <taxon>rosids</taxon>
        <taxon>malvids</taxon>
        <taxon>Myrtales</taxon>
        <taxon>Myrtaceae</taxon>
        <taxon>Myrtoideae</taxon>
        <taxon>Eucalypteae</taxon>
        <taxon>Eucalyptus</taxon>
    </lineage>
</organism>
<keyword evidence="1" id="KW-0812">Transmembrane</keyword>
<reference evidence="2" key="1">
    <citation type="submission" date="2013-07" db="EMBL/GenBank/DDBJ databases">
        <title>The genome of Eucalyptus grandis.</title>
        <authorList>
            <person name="Schmutz J."/>
            <person name="Hayes R."/>
            <person name="Myburg A."/>
            <person name="Tuskan G."/>
            <person name="Grattapaglia D."/>
            <person name="Rokhsar D.S."/>
        </authorList>
    </citation>
    <scope>NUCLEOTIDE SEQUENCE</scope>
    <source>
        <tissue evidence="2">Leaf extractions</tissue>
    </source>
</reference>
<dbReference type="AlphaFoldDB" id="A0A059ANP2"/>
<keyword evidence="1" id="KW-1133">Transmembrane helix</keyword>
<evidence type="ECO:0000313" key="2">
    <source>
        <dbReference type="EMBL" id="KCW55020.1"/>
    </source>
</evidence>
<keyword evidence="1" id="KW-0472">Membrane</keyword>
<accession>A0A059ANP2</accession>
<dbReference type="EMBL" id="KK198761">
    <property type="protein sequence ID" value="KCW55020.1"/>
    <property type="molecule type" value="Genomic_DNA"/>
</dbReference>